<feature type="non-terminal residue" evidence="6">
    <location>
        <position position="1"/>
    </location>
</feature>
<evidence type="ECO:0000259" key="5">
    <source>
        <dbReference type="Pfam" id="PF18267"/>
    </source>
</evidence>
<evidence type="ECO:0000256" key="3">
    <source>
        <dbReference type="ARBA" id="ARBA00022827"/>
    </source>
</evidence>
<evidence type="ECO:0000313" key="6">
    <source>
        <dbReference type="EMBL" id="PIV63459.1"/>
    </source>
</evidence>
<proteinExistence type="predicted"/>
<dbReference type="InterPro" id="IPR050260">
    <property type="entry name" value="FAD-bd_OxRdtase"/>
</dbReference>
<dbReference type="PANTHER" id="PTHR43429">
    <property type="entry name" value="PYRIDINE NUCLEOTIDE-DISULFIDE OXIDOREDUCTASE DOMAIN-CONTAINING"/>
    <property type="match status" value="1"/>
</dbReference>
<dbReference type="InterPro" id="IPR041575">
    <property type="entry name" value="Rubredoxin_C"/>
</dbReference>
<dbReference type="Gene3D" id="3.50.50.60">
    <property type="entry name" value="FAD/NAD(P)-binding domain"/>
    <property type="match status" value="1"/>
</dbReference>
<feature type="domain" description="NADH-rubredoxin oxidoreductase C-terminal" evidence="5">
    <location>
        <begin position="227"/>
        <end position="294"/>
    </location>
</feature>
<evidence type="ECO:0000313" key="7">
    <source>
        <dbReference type="Proteomes" id="UP000228886"/>
    </source>
</evidence>
<evidence type="ECO:0000259" key="4">
    <source>
        <dbReference type="Pfam" id="PF07992"/>
    </source>
</evidence>
<dbReference type="SUPFAM" id="SSF51905">
    <property type="entry name" value="FAD/NAD(P)-binding domain"/>
    <property type="match status" value="1"/>
</dbReference>
<protein>
    <submittedName>
        <fullName evidence="6">NAD(P)/FAD-dependent oxidoreductase</fullName>
    </submittedName>
</protein>
<dbReference type="PANTHER" id="PTHR43429:SF3">
    <property type="entry name" value="NITRITE REDUCTASE [NAD(P)H]"/>
    <property type="match status" value="1"/>
</dbReference>
<dbReference type="InterPro" id="IPR036188">
    <property type="entry name" value="FAD/NAD-bd_sf"/>
</dbReference>
<dbReference type="Proteomes" id="UP000228886">
    <property type="component" value="Unassembled WGS sequence"/>
</dbReference>
<evidence type="ECO:0000256" key="1">
    <source>
        <dbReference type="ARBA" id="ARBA00001974"/>
    </source>
</evidence>
<dbReference type="EMBL" id="PETL01000351">
    <property type="protein sequence ID" value="PIV63459.1"/>
    <property type="molecule type" value="Genomic_DNA"/>
</dbReference>
<dbReference type="Pfam" id="PF07992">
    <property type="entry name" value="Pyr_redox_2"/>
    <property type="match status" value="1"/>
</dbReference>
<dbReference type="PRINTS" id="PR00368">
    <property type="entry name" value="FADPNR"/>
</dbReference>
<reference evidence="7" key="1">
    <citation type="submission" date="2017-09" db="EMBL/GenBank/DDBJ databases">
        <title>Depth-based differentiation of microbial function through sediment-hosted aquifers and enrichment of novel symbionts in the deep terrestrial subsurface.</title>
        <authorList>
            <person name="Probst A.J."/>
            <person name="Ladd B."/>
            <person name="Jarett J.K."/>
            <person name="Geller-Mcgrath D.E."/>
            <person name="Sieber C.M.K."/>
            <person name="Emerson J.B."/>
            <person name="Anantharaman K."/>
            <person name="Thomas B.C."/>
            <person name="Malmstrom R."/>
            <person name="Stieglmeier M."/>
            <person name="Klingl A."/>
            <person name="Woyke T."/>
            <person name="Ryan C.M."/>
            <person name="Banfield J.F."/>
        </authorList>
    </citation>
    <scope>NUCLEOTIDE SEQUENCE [LARGE SCALE GENOMIC DNA]</scope>
</reference>
<keyword evidence="3" id="KW-0274">FAD</keyword>
<dbReference type="GO" id="GO:0016491">
    <property type="term" value="F:oxidoreductase activity"/>
    <property type="evidence" value="ECO:0007669"/>
    <property type="project" value="InterPro"/>
</dbReference>
<organism evidence="6 7">
    <name type="scientific">bacterium (Candidatus Ratteibacteria) CG01_land_8_20_14_3_00_40_19</name>
    <dbReference type="NCBI Taxonomy" id="2014290"/>
    <lineage>
        <taxon>Bacteria</taxon>
        <taxon>Candidatus Ratteibacteria</taxon>
    </lineage>
</organism>
<accession>A0A2M7E6V2</accession>
<gene>
    <name evidence="6" type="ORF">COS11_07325</name>
</gene>
<comment type="cofactor">
    <cofactor evidence="1">
        <name>FAD</name>
        <dbReference type="ChEBI" id="CHEBI:57692"/>
    </cofactor>
</comment>
<feature type="domain" description="FAD/NAD(P)-binding" evidence="4">
    <location>
        <begin position="2"/>
        <end position="206"/>
    </location>
</feature>
<keyword evidence="2" id="KW-0285">Flavoprotein</keyword>
<name>A0A2M7E6V2_9BACT</name>
<dbReference type="AlphaFoldDB" id="A0A2M7E6V2"/>
<comment type="caution">
    <text evidence="6">The sequence shown here is derived from an EMBL/GenBank/DDBJ whole genome shotgun (WGS) entry which is preliminary data.</text>
</comment>
<dbReference type="InterPro" id="IPR023753">
    <property type="entry name" value="FAD/NAD-binding_dom"/>
</dbReference>
<evidence type="ECO:0000256" key="2">
    <source>
        <dbReference type="ARBA" id="ARBA00022630"/>
    </source>
</evidence>
<dbReference type="PRINTS" id="PR00411">
    <property type="entry name" value="PNDRDTASEI"/>
</dbReference>
<sequence>GKELKYDKLLLATGSSPKLLGVEGEDKDGVFGFRTLNDAKEISKLIPRTKKVLIFGGGLIGLKAGYALKQRGIDVEIIEKSPRILSQVTDNDSAEMVGRWLMENGIKIRTGLAPKKVLGNKKVEGVLLDNEEKEDCQGIIIGIGVRPNIDLIKDSKIQTHWGVITNQYLQTNVENIYAGGDVAETTDLITGEPTINALWTAATEHGRIAGLNMAGERKKYPGSIAANSIDFFGLPIISLGYVRVKENGYEEFVRRQPRMYQYKKIVLKDKKLVGAVLVGNIENAGVYLALIRRKVDISGIKDILLEDWFDYSKVSELLEQKEGFRETVSLQGDLVKMA</sequence>
<dbReference type="Pfam" id="PF18267">
    <property type="entry name" value="Rubredoxin_C"/>
    <property type="match status" value="1"/>
</dbReference>